<dbReference type="Proteomes" id="UP000262524">
    <property type="component" value="Unassembled WGS sequence"/>
</dbReference>
<comment type="subcellular location">
    <subcellularLocation>
        <location evidence="1">Membrane</location>
        <topology evidence="1">Multi-pass membrane protein</topology>
    </subcellularLocation>
</comment>
<keyword evidence="5 7" id="KW-1133">Transmembrane helix</keyword>
<feature type="transmembrane region" description="Helical" evidence="7">
    <location>
        <begin position="249"/>
        <end position="274"/>
    </location>
</feature>
<evidence type="ECO:0000256" key="1">
    <source>
        <dbReference type="ARBA" id="ARBA00004141"/>
    </source>
</evidence>
<keyword evidence="3 9" id="KW-0808">Transferase</keyword>
<dbReference type="InterPro" id="IPR001173">
    <property type="entry name" value="Glyco_trans_2-like"/>
</dbReference>
<evidence type="ECO:0000313" key="10">
    <source>
        <dbReference type="Proteomes" id="UP000262524"/>
    </source>
</evidence>
<evidence type="ECO:0000256" key="3">
    <source>
        <dbReference type="ARBA" id="ARBA00022679"/>
    </source>
</evidence>
<dbReference type="SUPFAM" id="SSF53448">
    <property type="entry name" value="Nucleotide-diphospho-sugar transferases"/>
    <property type="match status" value="1"/>
</dbReference>
<dbReference type="GO" id="GO:0005886">
    <property type="term" value="C:plasma membrane"/>
    <property type="evidence" value="ECO:0007669"/>
    <property type="project" value="TreeGrafter"/>
</dbReference>
<organism evidence="9 10">
    <name type="scientific">Anaerobutyricum hallii</name>
    <dbReference type="NCBI Taxonomy" id="39488"/>
    <lineage>
        <taxon>Bacteria</taxon>
        <taxon>Bacillati</taxon>
        <taxon>Bacillota</taxon>
        <taxon>Clostridia</taxon>
        <taxon>Lachnospirales</taxon>
        <taxon>Lachnospiraceae</taxon>
        <taxon>Anaerobutyricum</taxon>
    </lineage>
</organism>
<evidence type="ECO:0000256" key="6">
    <source>
        <dbReference type="ARBA" id="ARBA00023136"/>
    </source>
</evidence>
<dbReference type="RefSeq" id="WP_117982656.1">
    <property type="nucleotide sequence ID" value="NZ_CAUHII010000001.1"/>
</dbReference>
<proteinExistence type="predicted"/>
<dbReference type="Pfam" id="PF00535">
    <property type="entry name" value="Glycos_transf_2"/>
    <property type="match status" value="1"/>
</dbReference>
<dbReference type="PANTHER" id="PTHR48090:SF1">
    <property type="entry name" value="PROPHAGE BACTOPRENOL GLUCOSYL TRANSFERASE HOMOLOG"/>
    <property type="match status" value="1"/>
</dbReference>
<dbReference type="CDD" id="cd04187">
    <property type="entry name" value="DPM1_like_bac"/>
    <property type="match status" value="1"/>
</dbReference>
<keyword evidence="4 7" id="KW-0812">Transmembrane</keyword>
<dbReference type="AlphaFoldDB" id="A0A374NN11"/>
<reference evidence="9 10" key="1">
    <citation type="submission" date="2018-08" db="EMBL/GenBank/DDBJ databases">
        <title>A genome reference for cultivated species of the human gut microbiota.</title>
        <authorList>
            <person name="Zou Y."/>
            <person name="Xue W."/>
            <person name="Luo G."/>
        </authorList>
    </citation>
    <scope>NUCLEOTIDE SEQUENCE [LARGE SCALE GENOMIC DNA]</scope>
    <source>
        <strain evidence="9 10">TM10-1AC</strain>
    </source>
</reference>
<evidence type="ECO:0000256" key="5">
    <source>
        <dbReference type="ARBA" id="ARBA00022989"/>
    </source>
</evidence>
<dbReference type="EMBL" id="QSOE01000049">
    <property type="protein sequence ID" value="RGI87238.1"/>
    <property type="molecule type" value="Genomic_DNA"/>
</dbReference>
<dbReference type="InterPro" id="IPR029044">
    <property type="entry name" value="Nucleotide-diphossugar_trans"/>
</dbReference>
<dbReference type="GO" id="GO:0016757">
    <property type="term" value="F:glycosyltransferase activity"/>
    <property type="evidence" value="ECO:0007669"/>
    <property type="project" value="UniProtKB-KW"/>
</dbReference>
<gene>
    <name evidence="9" type="ORF">DXD91_08595</name>
</gene>
<keyword evidence="6 7" id="KW-0472">Membrane</keyword>
<evidence type="ECO:0000256" key="7">
    <source>
        <dbReference type="SAM" id="Phobius"/>
    </source>
</evidence>
<evidence type="ECO:0000256" key="4">
    <source>
        <dbReference type="ARBA" id="ARBA00022692"/>
    </source>
</evidence>
<accession>A0A374NN11</accession>
<feature type="domain" description="Glycosyltransferase 2-like" evidence="8">
    <location>
        <begin position="19"/>
        <end position="185"/>
    </location>
</feature>
<feature type="transmembrane region" description="Helical" evidence="7">
    <location>
        <begin position="280"/>
        <end position="306"/>
    </location>
</feature>
<sequence>MNNVLNEGKEDFSRPILWIVIPCYNEEDVLPITAPMFLEQIQTMISKKKISAKSRILFVNDGSKDSTWDIICKLAQEDEHYIGISQSRNRGHQNAVLAGLMEARDVCDITISIDCDGQDDITAMERMVDEYLAGAEVVYGVRSKRDTDTFFKRFTAESFYKLLDKMGVETVYNHADYRLISARVLQEFAGFQEVNIFLRGIIPLVGYKNATVYYERHERIAGESHYPLSKMIAIAVDGITSLSVRPISIITGTGCVVSLIGFVGIIWAIITAILGNAVAGWTSIVCIVCFLGGIQLLSLGVIGEYIGKIYLESKHRPRYIISEKTWEPYERHYKG</sequence>
<keyword evidence="2" id="KW-0328">Glycosyltransferase</keyword>
<evidence type="ECO:0000313" key="9">
    <source>
        <dbReference type="EMBL" id="RGI87238.1"/>
    </source>
</evidence>
<dbReference type="Gene3D" id="3.90.550.10">
    <property type="entry name" value="Spore Coat Polysaccharide Biosynthesis Protein SpsA, Chain A"/>
    <property type="match status" value="1"/>
</dbReference>
<protein>
    <submittedName>
        <fullName evidence="9">Glycosyltransferase</fullName>
    </submittedName>
</protein>
<dbReference type="InterPro" id="IPR050256">
    <property type="entry name" value="Glycosyltransferase_2"/>
</dbReference>
<evidence type="ECO:0000256" key="2">
    <source>
        <dbReference type="ARBA" id="ARBA00022676"/>
    </source>
</evidence>
<evidence type="ECO:0000259" key="8">
    <source>
        <dbReference type="Pfam" id="PF00535"/>
    </source>
</evidence>
<dbReference type="PANTHER" id="PTHR48090">
    <property type="entry name" value="UNDECAPRENYL-PHOSPHATE 4-DEOXY-4-FORMAMIDO-L-ARABINOSE TRANSFERASE-RELATED"/>
    <property type="match status" value="1"/>
</dbReference>
<name>A0A374NN11_9FIRM</name>
<comment type="caution">
    <text evidence="9">The sequence shown here is derived from an EMBL/GenBank/DDBJ whole genome shotgun (WGS) entry which is preliminary data.</text>
</comment>